<keyword evidence="5 6" id="KW-0472">Membrane</keyword>
<dbReference type="Pfam" id="PF13567">
    <property type="entry name" value="DUF4131"/>
    <property type="match status" value="1"/>
</dbReference>
<feature type="transmembrane region" description="Helical" evidence="6">
    <location>
        <begin position="263"/>
        <end position="295"/>
    </location>
</feature>
<evidence type="ECO:0000256" key="1">
    <source>
        <dbReference type="ARBA" id="ARBA00004651"/>
    </source>
</evidence>
<dbReference type="PANTHER" id="PTHR30619">
    <property type="entry name" value="DNA INTERNALIZATION/COMPETENCE PROTEIN COMEC/REC2"/>
    <property type="match status" value="1"/>
</dbReference>
<feature type="transmembrane region" description="Helical" evidence="6">
    <location>
        <begin position="302"/>
        <end position="318"/>
    </location>
</feature>
<protein>
    <submittedName>
        <fullName evidence="8">DNA internalization-related competence protein ComEC/Rec2</fullName>
    </submittedName>
</protein>
<name>A0ABS6JI83_9BACI</name>
<keyword evidence="2" id="KW-1003">Cell membrane</keyword>
<keyword evidence="9" id="KW-1185">Reference proteome</keyword>
<organism evidence="8 9">
    <name type="scientific">Evansella tamaricis</name>
    <dbReference type="NCBI Taxonomy" id="2069301"/>
    <lineage>
        <taxon>Bacteria</taxon>
        <taxon>Bacillati</taxon>
        <taxon>Bacillota</taxon>
        <taxon>Bacilli</taxon>
        <taxon>Bacillales</taxon>
        <taxon>Bacillaceae</taxon>
        <taxon>Evansella</taxon>
    </lineage>
</organism>
<dbReference type="InterPro" id="IPR004477">
    <property type="entry name" value="ComEC_N"/>
</dbReference>
<evidence type="ECO:0000313" key="9">
    <source>
        <dbReference type="Proteomes" id="UP000784880"/>
    </source>
</evidence>
<keyword evidence="3 6" id="KW-0812">Transmembrane</keyword>
<dbReference type="InterPro" id="IPR025405">
    <property type="entry name" value="DUF4131"/>
</dbReference>
<dbReference type="NCBIfam" id="TIGR00361">
    <property type="entry name" value="ComEC_Rec2"/>
    <property type="match status" value="1"/>
</dbReference>
<evidence type="ECO:0000256" key="6">
    <source>
        <dbReference type="SAM" id="Phobius"/>
    </source>
</evidence>
<dbReference type="Proteomes" id="UP000784880">
    <property type="component" value="Unassembled WGS sequence"/>
</dbReference>
<proteinExistence type="predicted"/>
<reference evidence="8 9" key="1">
    <citation type="submission" date="2021-06" db="EMBL/GenBank/DDBJ databases">
        <title>Bacillus sp. RD4P76, an endophyte from a halophyte.</title>
        <authorList>
            <person name="Sun J.-Q."/>
        </authorList>
    </citation>
    <scope>NUCLEOTIDE SEQUENCE [LARGE SCALE GENOMIC DNA]</scope>
    <source>
        <strain evidence="8 9">CGMCC 1.15917</strain>
    </source>
</reference>
<evidence type="ECO:0000256" key="5">
    <source>
        <dbReference type="ARBA" id="ARBA00023136"/>
    </source>
</evidence>
<dbReference type="Pfam" id="PF00753">
    <property type="entry name" value="Lactamase_B"/>
    <property type="match status" value="1"/>
</dbReference>
<comment type="subcellular location">
    <subcellularLocation>
        <location evidence="1">Cell membrane</location>
        <topology evidence="1">Multi-pass membrane protein</topology>
    </subcellularLocation>
</comment>
<feature type="transmembrane region" description="Helical" evidence="6">
    <location>
        <begin position="473"/>
        <end position="494"/>
    </location>
</feature>
<dbReference type="CDD" id="cd07731">
    <property type="entry name" value="ComA-like_MBL-fold"/>
    <property type="match status" value="1"/>
</dbReference>
<feature type="transmembrane region" description="Helical" evidence="6">
    <location>
        <begin position="447"/>
        <end position="466"/>
    </location>
</feature>
<feature type="transmembrane region" description="Helical" evidence="6">
    <location>
        <begin position="386"/>
        <end position="408"/>
    </location>
</feature>
<evidence type="ECO:0000313" key="8">
    <source>
        <dbReference type="EMBL" id="MBU9713384.1"/>
    </source>
</evidence>
<gene>
    <name evidence="8" type="ORF">KS419_16775</name>
</gene>
<dbReference type="NCBIfam" id="TIGR00360">
    <property type="entry name" value="ComEC_N-term"/>
    <property type="match status" value="1"/>
</dbReference>
<dbReference type="InterPro" id="IPR001279">
    <property type="entry name" value="Metallo-B-lactamas"/>
</dbReference>
<accession>A0ABS6JI83</accession>
<evidence type="ECO:0000259" key="7">
    <source>
        <dbReference type="SMART" id="SM00849"/>
    </source>
</evidence>
<feature type="transmembrane region" description="Helical" evidence="6">
    <location>
        <begin position="12"/>
        <end position="31"/>
    </location>
</feature>
<keyword evidence="4 6" id="KW-1133">Transmembrane helix</keyword>
<evidence type="ECO:0000256" key="4">
    <source>
        <dbReference type="ARBA" id="ARBA00022989"/>
    </source>
</evidence>
<dbReference type="InterPro" id="IPR052159">
    <property type="entry name" value="Competence_DNA_uptake"/>
</dbReference>
<feature type="transmembrane region" description="Helical" evidence="6">
    <location>
        <begin position="415"/>
        <end position="435"/>
    </location>
</feature>
<feature type="domain" description="Metallo-beta-lactamase" evidence="7">
    <location>
        <begin position="507"/>
        <end position="713"/>
    </location>
</feature>
<dbReference type="PANTHER" id="PTHR30619:SF1">
    <property type="entry name" value="RECOMBINATION PROTEIN 2"/>
    <property type="match status" value="1"/>
</dbReference>
<dbReference type="Pfam" id="PF03772">
    <property type="entry name" value="Competence"/>
    <property type="match status" value="1"/>
</dbReference>
<evidence type="ECO:0000256" key="2">
    <source>
        <dbReference type="ARBA" id="ARBA00022475"/>
    </source>
</evidence>
<comment type="caution">
    <text evidence="8">The sequence shown here is derived from an EMBL/GenBank/DDBJ whole genome shotgun (WGS) entry which is preliminary data.</text>
</comment>
<feature type="transmembrane region" description="Helical" evidence="6">
    <location>
        <begin position="51"/>
        <end position="69"/>
    </location>
</feature>
<feature type="transmembrane region" description="Helical" evidence="6">
    <location>
        <begin position="229"/>
        <end position="251"/>
    </location>
</feature>
<dbReference type="EMBL" id="JAHQCS010000134">
    <property type="protein sequence ID" value="MBU9713384.1"/>
    <property type="molecule type" value="Genomic_DNA"/>
</dbReference>
<dbReference type="InterPro" id="IPR035681">
    <property type="entry name" value="ComA-like_MBL"/>
</dbReference>
<evidence type="ECO:0000256" key="3">
    <source>
        <dbReference type="ARBA" id="ARBA00022692"/>
    </source>
</evidence>
<feature type="transmembrane region" description="Helical" evidence="6">
    <location>
        <begin position="324"/>
        <end position="341"/>
    </location>
</feature>
<sequence>MLNRFYCQPFVAIAALLLAFNGISIWFWIILSFGSIPLIVSFRSKNSLKNLFIAIVIFMLFFVFGHWKIKGDETNLHGEETSFIGNVMTEPTLTSSSQWSFQYQLENGEKTQVFLNQKEFIPQYGSKCHIKGTLKIPHPAGNPYGFNYGSYLKHQGIHWILQGEVKKDSCSFENGTFLSRNIHQLRKHGITTLKKMENQETAAMMIALVYGDRSFIPQERLSDYQKLGILHLLAVSGLHVGLVTFSLYYFLVRLGLTREKASILLILILPFYIMIAGGAPSVARASVMCMIFLFFSIWKKKVTALTILSLVCISLLIYDPYLIFHLGFQLSFLTSFALLVSNRLLNGKNNMVILLKVTFVAQLISLPLTLYHFFEVSLLTLPVNLLFIPFISMFFLPLSFFTVFLLQVIPFMGEVSFYLAANLLEIMHSIMDFILSSNGLMVVFGQPSPTMMIFLFIVILMLFFALDQRKKNLTSWSVLLLLFLLCLQVALPYLRPHGVVTVLDVGQGDSIVIELPYRKSIYVIDTGGIMVWGEEGDVKDGPGKRVIEPFLKGNGIGKIDRLILTHGHIDHAGEACYLSKRFKIEEVLYPVSEKIPEEVKGQLECTYENSKSWKWTKEGDHWEDGSQTFFVLNPAGNEKNENDRSIVILAIIEGISILFTGDLEEGGERRIVRSGLPMDIDILKVGHHGSKTSSTDQFLDHWTPDMAIVSAGKNNRFGHPHRDVLERFQERNIPVFRTDNHGAVQIYMRKGIATVKVQREESNLD</sequence>
<dbReference type="SMART" id="SM00849">
    <property type="entry name" value="Lactamase_B"/>
    <property type="match status" value="1"/>
</dbReference>
<feature type="transmembrane region" description="Helical" evidence="6">
    <location>
        <begin position="353"/>
        <end position="374"/>
    </location>
</feature>
<dbReference type="InterPro" id="IPR004797">
    <property type="entry name" value="Competence_ComEC/Rec2"/>
</dbReference>
<dbReference type="RefSeq" id="WP_217067543.1">
    <property type="nucleotide sequence ID" value="NZ_JAHQCS010000134.1"/>
</dbReference>